<evidence type="ECO:0000259" key="16">
    <source>
        <dbReference type="PROSITE" id="PS51066"/>
    </source>
</evidence>
<comment type="catalytic activity">
    <reaction evidence="13">
        <text>2'-deoxyribonucleotide-(2'-deoxyribose 5'-phosphate)-2'-deoxyribonucleotide-DNA = a 3'-end 2'-deoxyribonucleotide-(2,3-dehydro-2,3-deoxyribose 5'-phosphate)-DNA + a 5'-end 5'-phospho-2'-deoxyribonucleoside-DNA + H(+)</text>
        <dbReference type="Rhea" id="RHEA:66592"/>
        <dbReference type="Rhea" id="RHEA-COMP:13180"/>
        <dbReference type="Rhea" id="RHEA-COMP:16897"/>
        <dbReference type="Rhea" id="RHEA-COMP:17067"/>
        <dbReference type="ChEBI" id="CHEBI:15378"/>
        <dbReference type="ChEBI" id="CHEBI:136412"/>
        <dbReference type="ChEBI" id="CHEBI:157695"/>
        <dbReference type="ChEBI" id="CHEBI:167181"/>
        <dbReference type="EC" id="4.2.99.18"/>
    </reaction>
</comment>
<dbReference type="RefSeq" id="WP_169323906.1">
    <property type="nucleotide sequence ID" value="NZ_JABCJJ010000005.1"/>
</dbReference>
<dbReference type="Pfam" id="PF06831">
    <property type="entry name" value="H2TH"/>
    <property type="match status" value="1"/>
</dbReference>
<dbReference type="PROSITE" id="PS01242">
    <property type="entry name" value="ZF_FPG_1"/>
    <property type="match status" value="1"/>
</dbReference>
<keyword evidence="10" id="KW-0456">Lyase</keyword>
<dbReference type="PANTHER" id="PTHR42697:SF1">
    <property type="entry name" value="ENDONUCLEASE 8"/>
    <property type="match status" value="1"/>
</dbReference>
<dbReference type="CDD" id="cd08971">
    <property type="entry name" value="AcNei2_N"/>
    <property type="match status" value="1"/>
</dbReference>
<keyword evidence="12" id="KW-0326">Glycosidase</keyword>
<dbReference type="PROSITE" id="PS51068">
    <property type="entry name" value="FPG_CAT"/>
    <property type="match status" value="1"/>
</dbReference>
<gene>
    <name evidence="18" type="ORF">HIR71_04715</name>
</gene>
<keyword evidence="5 14" id="KW-0863">Zinc-finger</keyword>
<dbReference type="PROSITE" id="PS51066">
    <property type="entry name" value="ZF_FPG_2"/>
    <property type="match status" value="1"/>
</dbReference>
<dbReference type="Gene3D" id="3.20.190.10">
    <property type="entry name" value="MutM-like, N-terminal"/>
    <property type="match status" value="1"/>
</dbReference>
<evidence type="ECO:0000256" key="8">
    <source>
        <dbReference type="ARBA" id="ARBA00023125"/>
    </source>
</evidence>
<feature type="domain" description="Formamidopyrimidine-DNA glycosylase catalytic" evidence="17">
    <location>
        <begin position="2"/>
        <end position="137"/>
    </location>
</feature>
<comment type="similarity">
    <text evidence="1">Belongs to the FPG family.</text>
</comment>
<keyword evidence="7" id="KW-0862">Zinc</keyword>
<keyword evidence="6" id="KW-0378">Hydrolase</keyword>
<keyword evidence="4" id="KW-0227">DNA damage</keyword>
<evidence type="ECO:0000313" key="18">
    <source>
        <dbReference type="EMBL" id="NMR19530.1"/>
    </source>
</evidence>
<dbReference type="GO" id="GO:0140078">
    <property type="term" value="F:class I DNA-(apurinic or apyrimidinic site) endonuclease activity"/>
    <property type="evidence" value="ECO:0007669"/>
    <property type="project" value="UniProtKB-EC"/>
</dbReference>
<protein>
    <recommendedName>
        <fullName evidence="2">DNA-(apurinic or apyrimidinic site) lyase</fullName>
        <ecNumber evidence="2">4.2.99.18</ecNumber>
    </recommendedName>
</protein>
<feature type="region of interest" description="Disordered" evidence="15">
    <location>
        <begin position="208"/>
        <end position="229"/>
    </location>
</feature>
<accession>A0A7Y0QGS1</accession>
<dbReference type="AlphaFoldDB" id="A0A7Y0QGS1"/>
<evidence type="ECO:0000256" key="7">
    <source>
        <dbReference type="ARBA" id="ARBA00022833"/>
    </source>
</evidence>
<evidence type="ECO:0000256" key="11">
    <source>
        <dbReference type="ARBA" id="ARBA00023268"/>
    </source>
</evidence>
<evidence type="ECO:0000256" key="14">
    <source>
        <dbReference type="PROSITE-ProRule" id="PRU00391"/>
    </source>
</evidence>
<evidence type="ECO:0000256" key="4">
    <source>
        <dbReference type="ARBA" id="ARBA00022763"/>
    </source>
</evidence>
<dbReference type="PANTHER" id="PTHR42697">
    <property type="entry name" value="ENDONUCLEASE 8"/>
    <property type="match status" value="1"/>
</dbReference>
<dbReference type="Gene3D" id="1.10.8.50">
    <property type="match status" value="1"/>
</dbReference>
<keyword evidence="8" id="KW-0238">DNA-binding</keyword>
<name>A0A7Y0QGS1_CELFI</name>
<dbReference type="InterPro" id="IPR015886">
    <property type="entry name" value="H2TH_FPG"/>
</dbReference>
<evidence type="ECO:0000256" key="3">
    <source>
        <dbReference type="ARBA" id="ARBA00022723"/>
    </source>
</evidence>
<dbReference type="InterPro" id="IPR000214">
    <property type="entry name" value="Znf_DNA_glyclase/AP_lyase"/>
</dbReference>
<dbReference type="SMART" id="SM01232">
    <property type="entry name" value="H2TH"/>
    <property type="match status" value="1"/>
</dbReference>
<dbReference type="InterPro" id="IPR010979">
    <property type="entry name" value="Ribosomal_uS13-like_H2TH"/>
</dbReference>
<dbReference type="InterPro" id="IPR015887">
    <property type="entry name" value="DNA_glyclase_Znf_dom_DNA_BS"/>
</dbReference>
<reference evidence="18 19" key="1">
    <citation type="submission" date="2020-04" db="EMBL/GenBank/DDBJ databases">
        <title>Sequencing and Assembly of C. fimi.</title>
        <authorList>
            <person name="Ramsey A.R."/>
        </authorList>
    </citation>
    <scope>NUCLEOTIDE SEQUENCE [LARGE SCALE GENOMIC DNA]</scope>
    <source>
        <strain evidence="18 19">SB</strain>
    </source>
</reference>
<evidence type="ECO:0000256" key="15">
    <source>
        <dbReference type="SAM" id="MobiDB-lite"/>
    </source>
</evidence>
<dbReference type="InterPro" id="IPR035937">
    <property type="entry name" value="FPG_N"/>
</dbReference>
<dbReference type="SUPFAM" id="SSF81624">
    <property type="entry name" value="N-terminal domain of MutM-like DNA repair proteins"/>
    <property type="match status" value="1"/>
</dbReference>
<dbReference type="GO" id="GO:0003684">
    <property type="term" value="F:damaged DNA binding"/>
    <property type="evidence" value="ECO:0007669"/>
    <property type="project" value="InterPro"/>
</dbReference>
<proteinExistence type="inferred from homology"/>
<dbReference type="GO" id="GO:0000703">
    <property type="term" value="F:oxidized pyrimidine nucleobase lesion DNA N-glycosylase activity"/>
    <property type="evidence" value="ECO:0007669"/>
    <property type="project" value="TreeGrafter"/>
</dbReference>
<dbReference type="GO" id="GO:0008270">
    <property type="term" value="F:zinc ion binding"/>
    <property type="evidence" value="ECO:0007669"/>
    <property type="project" value="UniProtKB-KW"/>
</dbReference>
<dbReference type="SMART" id="SM00898">
    <property type="entry name" value="Fapy_DNA_glyco"/>
    <property type="match status" value="1"/>
</dbReference>
<dbReference type="EC" id="4.2.99.18" evidence="2"/>
<keyword evidence="11" id="KW-0511">Multifunctional enzyme</keyword>
<evidence type="ECO:0000259" key="17">
    <source>
        <dbReference type="PROSITE" id="PS51068"/>
    </source>
</evidence>
<evidence type="ECO:0000256" key="6">
    <source>
        <dbReference type="ARBA" id="ARBA00022801"/>
    </source>
</evidence>
<keyword evidence="9" id="KW-0234">DNA repair</keyword>
<dbReference type="Proteomes" id="UP000562124">
    <property type="component" value="Unassembled WGS sequence"/>
</dbReference>
<organism evidence="18 19">
    <name type="scientific">Cellulomonas fimi</name>
    <dbReference type="NCBI Taxonomy" id="1708"/>
    <lineage>
        <taxon>Bacteria</taxon>
        <taxon>Bacillati</taxon>
        <taxon>Actinomycetota</taxon>
        <taxon>Actinomycetes</taxon>
        <taxon>Micrococcales</taxon>
        <taxon>Cellulomonadaceae</taxon>
        <taxon>Cellulomonas</taxon>
    </lineage>
</organism>
<evidence type="ECO:0000256" key="1">
    <source>
        <dbReference type="ARBA" id="ARBA00009409"/>
    </source>
</evidence>
<evidence type="ECO:0000256" key="2">
    <source>
        <dbReference type="ARBA" id="ARBA00012720"/>
    </source>
</evidence>
<comment type="caution">
    <text evidence="18">The sequence shown here is derived from an EMBL/GenBank/DDBJ whole genome shotgun (WGS) entry which is preliminary data.</text>
</comment>
<evidence type="ECO:0000256" key="13">
    <source>
        <dbReference type="ARBA" id="ARBA00044632"/>
    </source>
</evidence>
<dbReference type="InterPro" id="IPR044090">
    <property type="entry name" value="Nei2_N"/>
</dbReference>
<evidence type="ECO:0000256" key="12">
    <source>
        <dbReference type="ARBA" id="ARBA00023295"/>
    </source>
</evidence>
<evidence type="ECO:0000313" key="19">
    <source>
        <dbReference type="Proteomes" id="UP000562124"/>
    </source>
</evidence>
<dbReference type="SUPFAM" id="SSF57716">
    <property type="entry name" value="Glucocorticoid receptor-like (DNA-binding domain)"/>
    <property type="match status" value="1"/>
</dbReference>
<dbReference type="EMBL" id="JABCJJ010000005">
    <property type="protein sequence ID" value="NMR19530.1"/>
    <property type="molecule type" value="Genomic_DNA"/>
</dbReference>
<evidence type="ECO:0000256" key="10">
    <source>
        <dbReference type="ARBA" id="ARBA00023239"/>
    </source>
</evidence>
<keyword evidence="19" id="KW-1185">Reference proteome</keyword>
<evidence type="ECO:0000256" key="9">
    <source>
        <dbReference type="ARBA" id="ARBA00023204"/>
    </source>
</evidence>
<dbReference type="SUPFAM" id="SSF46946">
    <property type="entry name" value="S13-like H2TH domain"/>
    <property type="match status" value="1"/>
</dbReference>
<sequence length="268" mass="28781">MPEGDILRRTAARLDQALGGRVLTRAELRWPSAAEVDLVGRTVLATVSYGKHLLTRFDDGRTLHTHLRMEGSWAIARTGSPAAAGRGPSVRAVLGEPTWTAVGDRIGMLDVVATRDEHLLLGHLGPDVLAPDFPEVGLAEALTRFESRGATPIAEVLLDQRVAAGIGTIYAAESLFLGRLWPWTPADEVPDPAAVLLTARTLMARSVASRTPTATGEGGRGMTSLVHGRTNRPCRRCGTPIAVGRAFEPPKDRPIFYCPRCQARDSIA</sequence>
<keyword evidence="3" id="KW-0479">Metal-binding</keyword>
<dbReference type="Pfam" id="PF01149">
    <property type="entry name" value="Fapy_DNA_glyco"/>
    <property type="match status" value="1"/>
</dbReference>
<dbReference type="InterPro" id="IPR012319">
    <property type="entry name" value="FPG_cat"/>
</dbReference>
<dbReference type="GO" id="GO:0006284">
    <property type="term" value="P:base-excision repair"/>
    <property type="evidence" value="ECO:0007669"/>
    <property type="project" value="InterPro"/>
</dbReference>
<evidence type="ECO:0000256" key="5">
    <source>
        <dbReference type="ARBA" id="ARBA00022771"/>
    </source>
</evidence>
<feature type="domain" description="FPG-type" evidence="16">
    <location>
        <begin position="225"/>
        <end position="263"/>
    </location>
</feature>